<evidence type="ECO:0000256" key="1">
    <source>
        <dbReference type="ARBA" id="ARBA00000971"/>
    </source>
</evidence>
<dbReference type="PANTHER" id="PTHR10012">
    <property type="entry name" value="SERINE/THREONINE-PROTEIN PHOSPHATASE 2A REGULATORY SUBUNIT B"/>
    <property type="match status" value="1"/>
</dbReference>
<evidence type="ECO:0000256" key="3">
    <source>
        <dbReference type="ARBA" id="ARBA00011019"/>
    </source>
</evidence>
<dbReference type="Proteomes" id="UP001157974">
    <property type="component" value="Unassembled WGS sequence"/>
</dbReference>
<keyword evidence="6 7" id="KW-0413">Isomerase</keyword>
<dbReference type="GO" id="GO:0000159">
    <property type="term" value="C:protein phosphatase type 2A complex"/>
    <property type="evidence" value="ECO:0007669"/>
    <property type="project" value="TreeGrafter"/>
</dbReference>
<evidence type="ECO:0000256" key="6">
    <source>
        <dbReference type="ARBA" id="ARBA00023235"/>
    </source>
</evidence>
<accession>A0AAV8UKK0</accession>
<dbReference type="CDD" id="cd04087">
    <property type="entry name" value="PTPA"/>
    <property type="match status" value="1"/>
</dbReference>
<keyword evidence="5 7" id="KW-0697">Rotamase</keyword>
<dbReference type="InterPro" id="IPR004327">
    <property type="entry name" value="Phstyr_phstse_ac"/>
</dbReference>
<evidence type="ECO:0000256" key="7">
    <source>
        <dbReference type="RuleBase" id="RU361210"/>
    </source>
</evidence>
<evidence type="ECO:0000313" key="8">
    <source>
        <dbReference type="EMBL" id="KAJ8903064.1"/>
    </source>
</evidence>
<dbReference type="AlphaFoldDB" id="A0AAV8UKK0"/>
<dbReference type="InterPro" id="IPR037218">
    <property type="entry name" value="PTPA_sf"/>
</dbReference>
<dbReference type="EMBL" id="JAMWBK010000008">
    <property type="protein sequence ID" value="KAJ8903064.1"/>
    <property type="molecule type" value="Genomic_DNA"/>
</dbReference>
<organism evidence="8 9">
    <name type="scientific">Rhodosorus marinus</name>
    <dbReference type="NCBI Taxonomy" id="101924"/>
    <lineage>
        <taxon>Eukaryota</taxon>
        <taxon>Rhodophyta</taxon>
        <taxon>Stylonematophyceae</taxon>
        <taxon>Stylonematales</taxon>
        <taxon>Stylonemataceae</taxon>
        <taxon>Rhodosorus</taxon>
    </lineage>
</organism>
<comment type="subcellular location">
    <subcellularLocation>
        <location evidence="2 7">Cytoplasm</location>
    </subcellularLocation>
</comment>
<dbReference type="GO" id="GO:0003755">
    <property type="term" value="F:peptidyl-prolyl cis-trans isomerase activity"/>
    <property type="evidence" value="ECO:0007669"/>
    <property type="project" value="UniProtKB-KW"/>
</dbReference>
<dbReference type="InterPro" id="IPR043170">
    <property type="entry name" value="PTPA_C_lid"/>
</dbReference>
<evidence type="ECO:0000256" key="2">
    <source>
        <dbReference type="ARBA" id="ARBA00004496"/>
    </source>
</evidence>
<reference evidence="8 9" key="1">
    <citation type="journal article" date="2023" name="Nat. Commun.">
        <title>Origin of minicircular mitochondrial genomes in red algae.</title>
        <authorList>
            <person name="Lee Y."/>
            <person name="Cho C.H."/>
            <person name="Lee Y.M."/>
            <person name="Park S.I."/>
            <person name="Yang J.H."/>
            <person name="West J.A."/>
            <person name="Bhattacharya D."/>
            <person name="Yoon H.S."/>
        </authorList>
    </citation>
    <scope>NUCLEOTIDE SEQUENCE [LARGE SCALE GENOMIC DNA]</scope>
    <source>
        <strain evidence="8 9">CCMP1338</strain>
        <tissue evidence="8">Whole cell</tissue>
    </source>
</reference>
<comment type="function">
    <text evidence="7">PPIases accelerate the folding of proteins. It catalyzes the cis-trans isomerization of proline imidic peptide bonds in oligopeptides.</text>
</comment>
<comment type="caution">
    <text evidence="8">The sequence shown here is derived from an EMBL/GenBank/DDBJ whole genome shotgun (WGS) entry which is preliminary data.</text>
</comment>
<keyword evidence="9" id="KW-1185">Reference proteome</keyword>
<evidence type="ECO:0000256" key="5">
    <source>
        <dbReference type="ARBA" id="ARBA00023110"/>
    </source>
</evidence>
<gene>
    <name evidence="8" type="ORF">NDN08_006379</name>
</gene>
<dbReference type="Pfam" id="PF03095">
    <property type="entry name" value="PTPA"/>
    <property type="match status" value="2"/>
</dbReference>
<dbReference type="GO" id="GO:0008160">
    <property type="term" value="F:protein tyrosine phosphatase activator activity"/>
    <property type="evidence" value="ECO:0007669"/>
    <property type="project" value="TreeGrafter"/>
</dbReference>
<evidence type="ECO:0000313" key="9">
    <source>
        <dbReference type="Proteomes" id="UP001157974"/>
    </source>
</evidence>
<name>A0AAV8UKK0_9RHOD</name>
<dbReference type="PIRSF" id="PIRSF016325">
    <property type="entry name" value="Phstyr_phstse_ac"/>
    <property type="match status" value="1"/>
</dbReference>
<dbReference type="EC" id="5.2.1.8" evidence="7"/>
<dbReference type="GO" id="GO:0005634">
    <property type="term" value="C:nucleus"/>
    <property type="evidence" value="ECO:0007669"/>
    <property type="project" value="TreeGrafter"/>
</dbReference>
<comment type="catalytic activity">
    <reaction evidence="1 7">
        <text>[protein]-peptidylproline (omega=180) = [protein]-peptidylproline (omega=0)</text>
        <dbReference type="Rhea" id="RHEA:16237"/>
        <dbReference type="Rhea" id="RHEA-COMP:10747"/>
        <dbReference type="Rhea" id="RHEA-COMP:10748"/>
        <dbReference type="ChEBI" id="CHEBI:83833"/>
        <dbReference type="ChEBI" id="CHEBI:83834"/>
        <dbReference type="EC" id="5.2.1.8"/>
    </reaction>
</comment>
<proteinExistence type="inferred from homology"/>
<dbReference type="Gene3D" id="1.20.120.1150">
    <property type="match status" value="1"/>
</dbReference>
<sequence>MAERNSSSSADLARKQIHGEQDLRVFLESNTFKDLWTFVLRCNEAVKNSTISSCQDMKGSTAVDSLVIVLDNLSKLVDEIPPANQVSLHAVSYRSRYQSHTSTSSINQPARYGNSSFTVWHTELVSRSESMIESLLPPDKSSLSAELALYLNASFGHEIRRDYGSGHEATFLVLLFCLLKVGAFQEADFKLLVLRVFTKYLEVTRKLQTTYWLEPAGSHGVWGLDDYSFLNFLWGSAQLFDNKEITPPSVVSSEQVLKDWSDEYLYVDAIRAIKRVKKGPFFEHSPMLRDISEVREGWPKINSGLIKMYRAEVWGKLPVVQHTLFGSIFKFDE</sequence>
<dbReference type="GO" id="GO:0005737">
    <property type="term" value="C:cytoplasm"/>
    <property type="evidence" value="ECO:0007669"/>
    <property type="project" value="UniProtKB-SubCell"/>
</dbReference>
<dbReference type="PANTHER" id="PTHR10012:SF0">
    <property type="entry name" value="SERINE_THREONINE-PROTEIN PHOSPHATASE 2A ACTIVATOR"/>
    <property type="match status" value="1"/>
</dbReference>
<protein>
    <recommendedName>
        <fullName evidence="7">Serine/threonine-protein phosphatase 2A activator</fullName>
        <ecNumber evidence="7">5.2.1.8</ecNumber>
    </recommendedName>
    <alternativeName>
        <fullName evidence="7">Phosphotyrosyl phosphatase activator</fullName>
    </alternativeName>
</protein>
<keyword evidence="4 7" id="KW-0963">Cytoplasm</keyword>
<dbReference type="FunFam" id="1.20.120.1150:FF:000002">
    <property type="entry name" value="Serine/threonine-protein phosphatase 2A activator"/>
    <property type="match status" value="1"/>
</dbReference>
<evidence type="ECO:0000256" key="4">
    <source>
        <dbReference type="ARBA" id="ARBA00022490"/>
    </source>
</evidence>
<dbReference type="SUPFAM" id="SSF140984">
    <property type="entry name" value="PTPA-like"/>
    <property type="match status" value="1"/>
</dbReference>
<comment type="similarity">
    <text evidence="3 7">Belongs to the PTPA-type PPIase family.</text>
</comment>
<dbReference type="GO" id="GO:0007052">
    <property type="term" value="P:mitotic spindle organization"/>
    <property type="evidence" value="ECO:0007669"/>
    <property type="project" value="TreeGrafter"/>
</dbReference>